<organism evidence="2 3">
    <name type="scientific">Tetrapyrgos nigripes</name>
    <dbReference type="NCBI Taxonomy" id="182062"/>
    <lineage>
        <taxon>Eukaryota</taxon>
        <taxon>Fungi</taxon>
        <taxon>Dikarya</taxon>
        <taxon>Basidiomycota</taxon>
        <taxon>Agaricomycotina</taxon>
        <taxon>Agaricomycetes</taxon>
        <taxon>Agaricomycetidae</taxon>
        <taxon>Agaricales</taxon>
        <taxon>Marasmiineae</taxon>
        <taxon>Marasmiaceae</taxon>
        <taxon>Tetrapyrgos</taxon>
    </lineage>
</organism>
<feature type="domain" description="3'-5' exonuclease" evidence="1">
    <location>
        <begin position="13"/>
        <end position="118"/>
    </location>
</feature>
<dbReference type="EMBL" id="JAACJM010000114">
    <property type="protein sequence ID" value="KAF5345210.1"/>
    <property type="molecule type" value="Genomic_DNA"/>
</dbReference>
<comment type="caution">
    <text evidence="2">The sequence shown here is derived from an EMBL/GenBank/DDBJ whole genome shotgun (WGS) entry which is preliminary data.</text>
</comment>
<dbReference type="InterPro" id="IPR036397">
    <property type="entry name" value="RNaseH_sf"/>
</dbReference>
<evidence type="ECO:0000313" key="2">
    <source>
        <dbReference type="EMBL" id="KAF5345210.1"/>
    </source>
</evidence>
<protein>
    <recommendedName>
        <fullName evidence="1">3'-5' exonuclease domain-containing protein</fullName>
    </recommendedName>
</protein>
<sequence>MADTVNHPNYTLCDNERLLCSTVDKLSNASHLAVDLEGANLGLAGGSLSLISIKDASESTSQAYLIDALAFNAEQLRPIYDLLESDVVTKVMYDGRMDYSALYHEKQVSLKKVIDLQLVDIKSRAIRGEGADRQLERLNPSIRRKELELNQRLYTRVQKLVGLGDCLKEHDVPGSKGGVDHNEWMKRPIPASHLQYAASDVANISLLYQKFLENEYLGKVSTEESQRYISMWRDKTPSPSDRYRLHAFLPLNIIEYDYGLTKTCEGCARGLPRSCFSATAWNVNFQELRKTLSRLSCHSCTNAGFQVGLPRLSRI</sequence>
<dbReference type="Gene3D" id="3.30.420.10">
    <property type="entry name" value="Ribonuclease H-like superfamily/Ribonuclease H"/>
    <property type="match status" value="1"/>
</dbReference>
<dbReference type="PANTHER" id="PTHR43040">
    <property type="entry name" value="RIBONUCLEASE D"/>
    <property type="match status" value="1"/>
</dbReference>
<dbReference type="Pfam" id="PF01612">
    <property type="entry name" value="DNA_pol_A_exo1"/>
    <property type="match status" value="1"/>
</dbReference>
<dbReference type="OrthoDB" id="26838at2759"/>
<dbReference type="InterPro" id="IPR002562">
    <property type="entry name" value="3'-5'_exonuclease_dom"/>
</dbReference>
<dbReference type="SUPFAM" id="SSF53098">
    <property type="entry name" value="Ribonuclease H-like"/>
    <property type="match status" value="1"/>
</dbReference>
<accession>A0A8H5CNZ2</accession>
<name>A0A8H5CNZ2_9AGAR</name>
<evidence type="ECO:0000259" key="1">
    <source>
        <dbReference type="Pfam" id="PF01612"/>
    </source>
</evidence>
<reference evidence="2 3" key="1">
    <citation type="journal article" date="2020" name="ISME J.">
        <title>Uncovering the hidden diversity of litter-decomposition mechanisms in mushroom-forming fungi.</title>
        <authorList>
            <person name="Floudas D."/>
            <person name="Bentzer J."/>
            <person name="Ahren D."/>
            <person name="Johansson T."/>
            <person name="Persson P."/>
            <person name="Tunlid A."/>
        </authorList>
    </citation>
    <scope>NUCLEOTIDE SEQUENCE [LARGE SCALE GENOMIC DNA]</scope>
    <source>
        <strain evidence="2 3">CBS 291.85</strain>
    </source>
</reference>
<evidence type="ECO:0000313" key="3">
    <source>
        <dbReference type="Proteomes" id="UP000559256"/>
    </source>
</evidence>
<dbReference type="PANTHER" id="PTHR43040:SF1">
    <property type="entry name" value="RIBONUCLEASE D"/>
    <property type="match status" value="1"/>
</dbReference>
<dbReference type="GO" id="GO:0003676">
    <property type="term" value="F:nucleic acid binding"/>
    <property type="evidence" value="ECO:0007669"/>
    <property type="project" value="InterPro"/>
</dbReference>
<dbReference type="GO" id="GO:0008408">
    <property type="term" value="F:3'-5' exonuclease activity"/>
    <property type="evidence" value="ECO:0007669"/>
    <property type="project" value="InterPro"/>
</dbReference>
<dbReference type="AlphaFoldDB" id="A0A8H5CNZ2"/>
<dbReference type="GO" id="GO:0006139">
    <property type="term" value="P:nucleobase-containing compound metabolic process"/>
    <property type="evidence" value="ECO:0007669"/>
    <property type="project" value="InterPro"/>
</dbReference>
<proteinExistence type="predicted"/>
<gene>
    <name evidence="2" type="ORF">D9758_009657</name>
</gene>
<keyword evidence="3" id="KW-1185">Reference proteome</keyword>
<dbReference type="Proteomes" id="UP000559256">
    <property type="component" value="Unassembled WGS sequence"/>
</dbReference>
<dbReference type="InterPro" id="IPR012337">
    <property type="entry name" value="RNaseH-like_sf"/>
</dbReference>